<dbReference type="Pfam" id="PF12697">
    <property type="entry name" value="Abhydrolase_6"/>
    <property type="match status" value="1"/>
</dbReference>
<dbReference type="FunCoup" id="A0A163THA0">
    <property type="interactions" value="711"/>
</dbReference>
<dbReference type="PANTHER" id="PTHR14189">
    <property type="entry name" value="PROTEIN PHOSPHATASE METHYLESTERASE-1 RELATED"/>
    <property type="match status" value="1"/>
</dbReference>
<dbReference type="EMBL" id="LT554417">
    <property type="protein sequence ID" value="SAM04802.1"/>
    <property type="molecule type" value="Genomic_DNA"/>
</dbReference>
<dbReference type="InParanoid" id="A0A163THA0"/>
<feature type="domain" description="AB hydrolase-1" evidence="9">
    <location>
        <begin position="86"/>
        <end position="328"/>
    </location>
</feature>
<dbReference type="STRING" id="4829.A0A163THA0"/>
<protein>
    <recommendedName>
        <fullName evidence="2 6">Protein phosphatase methylesterase 1</fullName>
        <shortName evidence="6">PME-1</shortName>
        <ecNumber evidence="6">3.1.1.-</ecNumber>
    </recommendedName>
</protein>
<feature type="region of interest" description="Disordered" evidence="8">
    <location>
        <begin position="1"/>
        <end position="40"/>
    </location>
</feature>
<dbReference type="EC" id="3.1.1.-" evidence="6"/>
<evidence type="ECO:0000256" key="1">
    <source>
        <dbReference type="ARBA" id="ARBA00008645"/>
    </source>
</evidence>
<keyword evidence="3 6" id="KW-0719">Serine esterase</keyword>
<evidence type="ECO:0000259" key="9">
    <source>
        <dbReference type="Pfam" id="PF12697"/>
    </source>
</evidence>
<evidence type="ECO:0000256" key="6">
    <source>
        <dbReference type="PIRNR" id="PIRNR022950"/>
    </source>
</evidence>
<dbReference type="PIRSF" id="PIRSF022950">
    <property type="entry name" value="PPase_methylesterase_euk"/>
    <property type="match status" value="1"/>
</dbReference>
<evidence type="ECO:0000256" key="3">
    <source>
        <dbReference type="ARBA" id="ARBA00022487"/>
    </source>
</evidence>
<feature type="compositionally biased region" description="Low complexity" evidence="8">
    <location>
        <begin position="28"/>
        <end position="37"/>
    </location>
</feature>
<dbReference type="AlphaFoldDB" id="A0A163THA0"/>
<dbReference type="InterPro" id="IPR029058">
    <property type="entry name" value="AB_hydrolase_fold"/>
</dbReference>
<organism evidence="10">
    <name type="scientific">Absidia glauca</name>
    <name type="common">Pin mould</name>
    <dbReference type="NCBI Taxonomy" id="4829"/>
    <lineage>
        <taxon>Eukaryota</taxon>
        <taxon>Fungi</taxon>
        <taxon>Fungi incertae sedis</taxon>
        <taxon>Mucoromycota</taxon>
        <taxon>Mucoromycotina</taxon>
        <taxon>Mucoromycetes</taxon>
        <taxon>Mucorales</taxon>
        <taxon>Cunninghamellaceae</taxon>
        <taxon>Absidia</taxon>
    </lineage>
</organism>
<dbReference type="InterPro" id="IPR000073">
    <property type="entry name" value="AB_hydrolase_1"/>
</dbReference>
<dbReference type="OMA" id="VMVCHHG"/>
<evidence type="ECO:0000256" key="7">
    <source>
        <dbReference type="PIRSR" id="PIRSR022950-1"/>
    </source>
</evidence>
<reference evidence="10" key="1">
    <citation type="submission" date="2016-04" db="EMBL/GenBank/DDBJ databases">
        <authorList>
            <person name="Evans L.H."/>
            <person name="Alamgir A."/>
            <person name="Owens N."/>
            <person name="Weber N.D."/>
            <person name="Virtaneva K."/>
            <person name="Barbian K."/>
            <person name="Babar A."/>
            <person name="Rosenke K."/>
        </authorList>
    </citation>
    <scope>NUCLEOTIDE SEQUENCE [LARGE SCALE GENOMIC DNA]</scope>
    <source>
        <strain evidence="10">CBS 101.48</strain>
    </source>
</reference>
<feature type="active site" evidence="7">
    <location>
        <position position="189"/>
    </location>
</feature>
<sequence length="350" mass="38895">MSSLQKDMFKKGRLPSLGSLAEDENDDSASPSALPPSTTFKDRYAPIDWRPYFDHSQDVTCEPGDSFRVYTLDAKQTQEQKVPVYVMHHGAGAGALSFGLVARRIHNELQGSCAVMALDCRGHGHTTTTDDTNYSLAQLSDDLVNVLAKLYPGDNYQFILVGHSMGGSVVVDIGHKKRLPNVMGVVVLDVVEGSALEAIQSMNKVLSSRPTSFQSVDQAIQWSYKSKTIRTLEAAKLSVPPLVRFDNNLEKFVWRTDLELTKPYWKEWFTDLSEKFLGCPASKLLILAGTDRLDKTLTIAQMQGKFQLTVVMNSGHFIQEDAPDTTAATLIDFWSRYSKLVLPKSLVRSL</sequence>
<dbReference type="Proteomes" id="UP000078561">
    <property type="component" value="Unassembled WGS sequence"/>
</dbReference>
<dbReference type="PANTHER" id="PTHR14189:SF0">
    <property type="entry name" value="PROTEIN PHOSPHATASE METHYLESTERASE 1"/>
    <property type="match status" value="1"/>
</dbReference>
<accession>A0A163THA0</accession>
<evidence type="ECO:0000313" key="10">
    <source>
        <dbReference type="EMBL" id="SAM04802.1"/>
    </source>
</evidence>
<comment type="similarity">
    <text evidence="1 6">Belongs to the AB hydrolase superfamily.</text>
</comment>
<evidence type="ECO:0000256" key="2">
    <source>
        <dbReference type="ARBA" id="ARBA00020672"/>
    </source>
</evidence>
<keyword evidence="11" id="KW-1185">Reference proteome</keyword>
<dbReference type="InterPro" id="IPR016812">
    <property type="entry name" value="PPase_methylesterase_euk"/>
</dbReference>
<proteinExistence type="inferred from homology"/>
<dbReference type="SUPFAM" id="SSF53474">
    <property type="entry name" value="alpha/beta-Hydrolases"/>
    <property type="match status" value="1"/>
</dbReference>
<dbReference type="GO" id="GO:0051723">
    <property type="term" value="F:protein methylesterase activity"/>
    <property type="evidence" value="ECO:0007669"/>
    <property type="project" value="UniProtKB-EC"/>
</dbReference>
<evidence type="ECO:0000256" key="4">
    <source>
        <dbReference type="ARBA" id="ARBA00022801"/>
    </source>
</evidence>
<name>A0A163THA0_ABSGL</name>
<feature type="active site" evidence="7">
    <location>
        <position position="316"/>
    </location>
</feature>
<comment type="function">
    <text evidence="6">Demethylates proteins that have been reversibly carboxymethylated.</text>
</comment>
<dbReference type="OrthoDB" id="194865at2759"/>
<comment type="catalytic activity">
    <reaction evidence="5">
        <text>[phosphatase 2A protein]-C-terminal L-leucine methyl ester + H2O = [phosphatase 2A protein]-C-terminal L-leucine + methanol + H(+)</text>
        <dbReference type="Rhea" id="RHEA:48548"/>
        <dbReference type="Rhea" id="RHEA-COMP:12134"/>
        <dbReference type="Rhea" id="RHEA-COMP:12135"/>
        <dbReference type="ChEBI" id="CHEBI:15377"/>
        <dbReference type="ChEBI" id="CHEBI:15378"/>
        <dbReference type="ChEBI" id="CHEBI:17790"/>
        <dbReference type="ChEBI" id="CHEBI:90516"/>
        <dbReference type="ChEBI" id="CHEBI:90517"/>
        <dbReference type="EC" id="3.1.1.89"/>
    </reaction>
</comment>
<evidence type="ECO:0000313" key="11">
    <source>
        <dbReference type="Proteomes" id="UP000078561"/>
    </source>
</evidence>
<gene>
    <name evidence="10" type="primary">ABSGL_10668.1 scaffold 12033</name>
</gene>
<feature type="active site" evidence="7">
    <location>
        <position position="164"/>
    </location>
</feature>
<evidence type="ECO:0000256" key="5">
    <source>
        <dbReference type="ARBA" id="ARBA00049203"/>
    </source>
</evidence>
<keyword evidence="4 6" id="KW-0378">Hydrolase</keyword>
<evidence type="ECO:0000256" key="8">
    <source>
        <dbReference type="SAM" id="MobiDB-lite"/>
    </source>
</evidence>
<dbReference type="Gene3D" id="3.40.50.1820">
    <property type="entry name" value="alpha/beta hydrolase"/>
    <property type="match status" value="1"/>
</dbReference>